<dbReference type="InterPro" id="IPR027417">
    <property type="entry name" value="P-loop_NTPase"/>
</dbReference>
<dbReference type="AlphaFoldDB" id="A0A940MDE0"/>
<keyword evidence="2" id="KW-1185">Reference proteome</keyword>
<protein>
    <submittedName>
        <fullName evidence="1">Uncharacterized protein</fullName>
    </submittedName>
</protein>
<comment type="caution">
    <text evidence="1">The sequence shown here is derived from an EMBL/GenBank/DDBJ whole genome shotgun (WGS) entry which is preliminary data.</text>
</comment>
<proteinExistence type="predicted"/>
<dbReference type="RefSeq" id="WP_209340081.1">
    <property type="nucleotide sequence ID" value="NZ_JAGIQL010000039.1"/>
</dbReference>
<dbReference type="Proteomes" id="UP000670475">
    <property type="component" value="Unassembled WGS sequence"/>
</dbReference>
<dbReference type="Gene3D" id="3.40.50.300">
    <property type="entry name" value="P-loop containing nucleotide triphosphate hydrolases"/>
    <property type="match status" value="1"/>
</dbReference>
<gene>
    <name evidence="1" type="ORF">JFN87_12520</name>
</gene>
<evidence type="ECO:0000313" key="1">
    <source>
        <dbReference type="EMBL" id="MBP0458321.1"/>
    </source>
</evidence>
<name>A0A940MDE0_9ACTN</name>
<reference evidence="1" key="1">
    <citation type="submission" date="2021-03" db="EMBL/GenBank/DDBJ databases">
        <title>Whole genome sequence of Streptomyces bomunensis MMS17-BM035.</title>
        <authorList>
            <person name="Lee J.H."/>
        </authorList>
    </citation>
    <scope>NUCLEOTIDE SEQUENCE</scope>
    <source>
        <strain evidence="1">MMS17-BM035</strain>
    </source>
</reference>
<accession>A0A940MDE0</accession>
<organism evidence="1 2">
    <name type="scientific">Streptomyces montanisoli</name>
    <dbReference type="NCBI Taxonomy" id="2798581"/>
    <lineage>
        <taxon>Bacteria</taxon>
        <taxon>Bacillati</taxon>
        <taxon>Actinomycetota</taxon>
        <taxon>Actinomycetes</taxon>
        <taxon>Kitasatosporales</taxon>
        <taxon>Streptomycetaceae</taxon>
        <taxon>Streptomyces</taxon>
    </lineage>
</organism>
<dbReference type="EMBL" id="JAGIQL010000039">
    <property type="protein sequence ID" value="MBP0458321.1"/>
    <property type="molecule type" value="Genomic_DNA"/>
</dbReference>
<sequence length="489" mass="53886">MTDPMTLATRNLIIEALQAAPDADTSDPDFHTMFTPSSHREALAPDATVVKGARGTGKTYWAKALADPALREVAARSYLMPRLSRTEVVTAFGSAGGDEPVFPGKRAIEGLVQEFGKEDKLGARDLWSAVVLMALKVPQVIALDSWIERIRWTARNGEAYESAVRRADRETREQGKTLILLFDQLDRLHSKRAQIDLLLSGLLEVALELRLTTTALRAKIFVRPDLYESAPRNFADASKLDANAADLSWSRENLYGLFFHQLGNHASEAARAFRDSTEGDWRAEEGGRYIAPVEVLADQKAQERLFVTLAGPFMGTDRRKGHTYTWLPNHLQDGLGRISPRTLLSTLRKAAERTDSADATHPLPLYYEAIRESLSHAASVRVQELKDDLAWAALAVELLAGSQVPMEPSAVQYAWNTRGFSARLREVLERETAGGGPRDAGDPVALLGELEKLGVITYRTNGAVDLPDIYRLAFDIGRKGGVKRSTSPS</sequence>
<evidence type="ECO:0000313" key="2">
    <source>
        <dbReference type="Proteomes" id="UP000670475"/>
    </source>
</evidence>